<dbReference type="SMART" id="SM00448">
    <property type="entry name" value="REC"/>
    <property type="match status" value="1"/>
</dbReference>
<evidence type="ECO:0000259" key="8">
    <source>
        <dbReference type="PROSITE" id="PS50110"/>
    </source>
</evidence>
<dbReference type="AlphaFoldDB" id="A0A2A5WJX3"/>
<feature type="domain" description="OmpR/PhoB-type" evidence="9">
    <location>
        <begin position="132"/>
        <end position="228"/>
    </location>
</feature>
<dbReference type="Proteomes" id="UP000219327">
    <property type="component" value="Unassembled WGS sequence"/>
</dbReference>
<dbReference type="Gene3D" id="3.40.50.2300">
    <property type="match status" value="1"/>
</dbReference>
<dbReference type="GO" id="GO:0000976">
    <property type="term" value="F:transcription cis-regulatory region binding"/>
    <property type="evidence" value="ECO:0007669"/>
    <property type="project" value="TreeGrafter"/>
</dbReference>
<dbReference type="FunFam" id="3.40.50.2300:FF:000001">
    <property type="entry name" value="DNA-binding response regulator PhoB"/>
    <property type="match status" value="1"/>
</dbReference>
<dbReference type="PANTHER" id="PTHR48111:SF1">
    <property type="entry name" value="TWO-COMPONENT RESPONSE REGULATOR ORR33"/>
    <property type="match status" value="1"/>
</dbReference>
<feature type="domain" description="Response regulatory" evidence="8">
    <location>
        <begin position="5"/>
        <end position="121"/>
    </location>
</feature>
<dbReference type="SUPFAM" id="SSF52172">
    <property type="entry name" value="CheY-like"/>
    <property type="match status" value="1"/>
</dbReference>
<proteinExistence type="predicted"/>
<evidence type="ECO:0000313" key="11">
    <source>
        <dbReference type="Proteomes" id="UP000219327"/>
    </source>
</evidence>
<keyword evidence="2" id="KW-0902">Two-component regulatory system</keyword>
<dbReference type="GO" id="GO:0000156">
    <property type="term" value="F:phosphorelay response regulator activity"/>
    <property type="evidence" value="ECO:0007669"/>
    <property type="project" value="TreeGrafter"/>
</dbReference>
<keyword evidence="4 7" id="KW-0238">DNA-binding</keyword>
<evidence type="ECO:0000256" key="4">
    <source>
        <dbReference type="ARBA" id="ARBA00023125"/>
    </source>
</evidence>
<dbReference type="CDD" id="cd00383">
    <property type="entry name" value="trans_reg_C"/>
    <property type="match status" value="1"/>
</dbReference>
<dbReference type="InterPro" id="IPR001867">
    <property type="entry name" value="OmpR/PhoB-type_DNA-bd"/>
</dbReference>
<evidence type="ECO:0000313" key="10">
    <source>
        <dbReference type="EMBL" id="PDH36810.1"/>
    </source>
</evidence>
<dbReference type="EMBL" id="NTKD01000059">
    <property type="protein sequence ID" value="PDH36810.1"/>
    <property type="molecule type" value="Genomic_DNA"/>
</dbReference>
<protein>
    <submittedName>
        <fullName evidence="10">DNA-binding response regulator</fullName>
    </submittedName>
</protein>
<dbReference type="PROSITE" id="PS50110">
    <property type="entry name" value="RESPONSE_REGULATORY"/>
    <property type="match status" value="1"/>
</dbReference>
<dbReference type="Gene3D" id="6.10.250.690">
    <property type="match status" value="1"/>
</dbReference>
<dbReference type="InterPro" id="IPR036388">
    <property type="entry name" value="WH-like_DNA-bd_sf"/>
</dbReference>
<keyword evidence="3" id="KW-0805">Transcription regulation</keyword>
<accession>A0A2A5WJX3</accession>
<keyword evidence="5" id="KW-0804">Transcription</keyword>
<evidence type="ECO:0000259" key="9">
    <source>
        <dbReference type="PROSITE" id="PS51755"/>
    </source>
</evidence>
<feature type="DNA-binding region" description="OmpR/PhoB-type" evidence="7">
    <location>
        <begin position="132"/>
        <end position="228"/>
    </location>
</feature>
<evidence type="ECO:0000256" key="1">
    <source>
        <dbReference type="ARBA" id="ARBA00022553"/>
    </source>
</evidence>
<gene>
    <name evidence="10" type="ORF">CNE99_09040</name>
</gene>
<feature type="modified residue" description="4-aspartylphosphate" evidence="6">
    <location>
        <position position="54"/>
    </location>
</feature>
<dbReference type="Gene3D" id="1.10.10.10">
    <property type="entry name" value="Winged helix-like DNA-binding domain superfamily/Winged helix DNA-binding domain"/>
    <property type="match status" value="1"/>
</dbReference>
<dbReference type="InterPro" id="IPR039420">
    <property type="entry name" value="WalR-like"/>
</dbReference>
<evidence type="ECO:0000256" key="3">
    <source>
        <dbReference type="ARBA" id="ARBA00023015"/>
    </source>
</evidence>
<evidence type="ECO:0000256" key="5">
    <source>
        <dbReference type="ARBA" id="ARBA00023163"/>
    </source>
</evidence>
<dbReference type="InterPro" id="IPR011006">
    <property type="entry name" value="CheY-like_superfamily"/>
</dbReference>
<reference evidence="10 11" key="1">
    <citation type="submission" date="2017-08" db="EMBL/GenBank/DDBJ databases">
        <title>Fine stratification of microbial communities through a metagenomic profile of the photic zone.</title>
        <authorList>
            <person name="Haro-Moreno J.M."/>
            <person name="Lopez-Perez M."/>
            <person name="De La Torre J."/>
            <person name="Picazo A."/>
            <person name="Camacho A."/>
            <person name="Rodriguez-Valera F."/>
        </authorList>
    </citation>
    <scope>NUCLEOTIDE SEQUENCE [LARGE SCALE GENOMIC DNA]</scope>
    <source>
        <strain evidence="10">MED-G24</strain>
    </source>
</reference>
<dbReference type="GO" id="GO:0005829">
    <property type="term" value="C:cytosol"/>
    <property type="evidence" value="ECO:0007669"/>
    <property type="project" value="TreeGrafter"/>
</dbReference>
<evidence type="ECO:0000256" key="7">
    <source>
        <dbReference type="PROSITE-ProRule" id="PRU01091"/>
    </source>
</evidence>
<dbReference type="GO" id="GO:0032993">
    <property type="term" value="C:protein-DNA complex"/>
    <property type="evidence" value="ECO:0007669"/>
    <property type="project" value="TreeGrafter"/>
</dbReference>
<dbReference type="PANTHER" id="PTHR48111">
    <property type="entry name" value="REGULATOR OF RPOS"/>
    <property type="match status" value="1"/>
</dbReference>
<dbReference type="PROSITE" id="PS51755">
    <property type="entry name" value="OMPR_PHOB"/>
    <property type="match status" value="1"/>
</dbReference>
<sequence>MKRSKVVVIEDEPDLVEVVSYNLKREGYQVASAMRGDEGLNLVRNQSPALVILDLMLPGMDGLSVCQQMKADPITRDIPIIIVSAKGEESDVVIGLGMGADDYLGKPFGPRELLARVKAVLRRGAVRNENQKERIVVGELLIDSARHEVRVSDQLVKLTATEFKVLYQLVSHPGRAFSREQLLNRVVGEGVVVVDRNIDVHIRSIRKKLRVCSQMIQTIRGVGYRFVDD</sequence>
<dbReference type="SUPFAM" id="SSF46894">
    <property type="entry name" value="C-terminal effector domain of the bipartite response regulators"/>
    <property type="match status" value="1"/>
</dbReference>
<dbReference type="InterPro" id="IPR016032">
    <property type="entry name" value="Sig_transdc_resp-reg_C-effctor"/>
</dbReference>
<keyword evidence="1 6" id="KW-0597">Phosphoprotein</keyword>
<name>A0A2A5WJX3_9GAMM</name>
<dbReference type="GO" id="GO:0006355">
    <property type="term" value="P:regulation of DNA-templated transcription"/>
    <property type="evidence" value="ECO:0007669"/>
    <property type="project" value="InterPro"/>
</dbReference>
<dbReference type="Pfam" id="PF00072">
    <property type="entry name" value="Response_reg"/>
    <property type="match status" value="1"/>
</dbReference>
<evidence type="ECO:0000256" key="2">
    <source>
        <dbReference type="ARBA" id="ARBA00023012"/>
    </source>
</evidence>
<dbReference type="Pfam" id="PF00486">
    <property type="entry name" value="Trans_reg_C"/>
    <property type="match status" value="1"/>
</dbReference>
<evidence type="ECO:0000256" key="6">
    <source>
        <dbReference type="PROSITE-ProRule" id="PRU00169"/>
    </source>
</evidence>
<dbReference type="InterPro" id="IPR001789">
    <property type="entry name" value="Sig_transdc_resp-reg_receiver"/>
</dbReference>
<comment type="caution">
    <text evidence="10">The sequence shown here is derived from an EMBL/GenBank/DDBJ whole genome shotgun (WGS) entry which is preliminary data.</text>
</comment>
<dbReference type="SMART" id="SM00862">
    <property type="entry name" value="Trans_reg_C"/>
    <property type="match status" value="1"/>
</dbReference>
<organism evidence="10 11">
    <name type="scientific">OM182 bacterium MED-G24</name>
    <dbReference type="NCBI Taxonomy" id="1986255"/>
    <lineage>
        <taxon>Bacteria</taxon>
        <taxon>Pseudomonadati</taxon>
        <taxon>Pseudomonadota</taxon>
        <taxon>Gammaproteobacteria</taxon>
        <taxon>OMG group</taxon>
        <taxon>OM182 clade</taxon>
    </lineage>
</organism>